<dbReference type="Proteomes" id="UP000887561">
    <property type="component" value="Unplaced"/>
</dbReference>
<keyword evidence="1" id="KW-0880">Kelch repeat</keyword>
<evidence type="ECO:0000256" key="1">
    <source>
        <dbReference type="ARBA" id="ARBA00022441"/>
    </source>
</evidence>
<dbReference type="InterPro" id="IPR000210">
    <property type="entry name" value="BTB/POZ_dom"/>
</dbReference>
<evidence type="ECO:0000259" key="3">
    <source>
        <dbReference type="PROSITE" id="PS50097"/>
    </source>
</evidence>
<sequence length="78" mass="9000">MKYLFNSLVILAASIEYFRGLFNSGMADAVEKRIVLKEITFIGLKQIVDFAYTYESYIDENNVRQSLQAANYLGVFFQ</sequence>
<dbReference type="InterPro" id="IPR011333">
    <property type="entry name" value="SKP1/BTB/POZ_sf"/>
</dbReference>
<evidence type="ECO:0000313" key="5">
    <source>
        <dbReference type="WBParaSite" id="scaffold4281_cov179.g7924"/>
    </source>
</evidence>
<proteinExistence type="predicted"/>
<accession>A0A915MN64</accession>
<dbReference type="Pfam" id="PF00651">
    <property type="entry name" value="BTB"/>
    <property type="match status" value="1"/>
</dbReference>
<evidence type="ECO:0000256" key="2">
    <source>
        <dbReference type="ARBA" id="ARBA00022737"/>
    </source>
</evidence>
<protein>
    <submittedName>
        <fullName evidence="5">BTB domain-containing protein</fullName>
    </submittedName>
</protein>
<keyword evidence="4" id="KW-1185">Reference proteome</keyword>
<dbReference type="Gene3D" id="3.30.710.10">
    <property type="entry name" value="Potassium Channel Kv1.1, Chain A"/>
    <property type="match status" value="1"/>
</dbReference>
<organism evidence="4 5">
    <name type="scientific">Meloidogyne javanica</name>
    <name type="common">Root-knot nematode worm</name>
    <dbReference type="NCBI Taxonomy" id="6303"/>
    <lineage>
        <taxon>Eukaryota</taxon>
        <taxon>Metazoa</taxon>
        <taxon>Ecdysozoa</taxon>
        <taxon>Nematoda</taxon>
        <taxon>Chromadorea</taxon>
        <taxon>Rhabditida</taxon>
        <taxon>Tylenchina</taxon>
        <taxon>Tylenchomorpha</taxon>
        <taxon>Tylenchoidea</taxon>
        <taxon>Meloidogynidae</taxon>
        <taxon>Meloidogyninae</taxon>
        <taxon>Meloidogyne</taxon>
        <taxon>Meloidogyne incognita group</taxon>
    </lineage>
</organism>
<evidence type="ECO:0000313" key="4">
    <source>
        <dbReference type="Proteomes" id="UP000887561"/>
    </source>
</evidence>
<dbReference type="PANTHER" id="PTHR45632:SF3">
    <property type="entry name" value="KELCH-LIKE PROTEIN 32"/>
    <property type="match status" value="1"/>
</dbReference>
<reference evidence="5" key="1">
    <citation type="submission" date="2022-11" db="UniProtKB">
        <authorList>
            <consortium name="WormBaseParasite"/>
        </authorList>
    </citation>
    <scope>IDENTIFICATION</scope>
</reference>
<dbReference type="PANTHER" id="PTHR45632">
    <property type="entry name" value="LD33804P"/>
    <property type="match status" value="1"/>
</dbReference>
<dbReference type="SUPFAM" id="SSF54695">
    <property type="entry name" value="POZ domain"/>
    <property type="match status" value="1"/>
</dbReference>
<name>A0A915MN64_MELJA</name>
<dbReference type="AlphaFoldDB" id="A0A915MN64"/>
<keyword evidence="2" id="KW-0677">Repeat</keyword>
<dbReference type="WBParaSite" id="scaffold4281_cov179.g7924">
    <property type="protein sequence ID" value="scaffold4281_cov179.g7924"/>
    <property type="gene ID" value="scaffold4281_cov179.g7924"/>
</dbReference>
<dbReference type="PROSITE" id="PS50097">
    <property type="entry name" value="BTB"/>
    <property type="match status" value="1"/>
</dbReference>
<feature type="domain" description="BTB" evidence="3">
    <location>
        <begin position="1"/>
        <end position="60"/>
    </location>
</feature>
<dbReference type="CDD" id="cd18186">
    <property type="entry name" value="BTB_POZ_ZBTB_KLHL-like"/>
    <property type="match status" value="1"/>
</dbReference>